<dbReference type="Proteomes" id="UP001060215">
    <property type="component" value="Chromosome 15"/>
</dbReference>
<reference evidence="1 2" key="1">
    <citation type="journal article" date="2022" name="Plant J.">
        <title>Chromosome-level genome of Camellia lanceoleosa provides a valuable resource for understanding genome evolution and self-incompatibility.</title>
        <authorList>
            <person name="Gong W."/>
            <person name="Xiao S."/>
            <person name="Wang L."/>
            <person name="Liao Z."/>
            <person name="Chang Y."/>
            <person name="Mo W."/>
            <person name="Hu G."/>
            <person name="Li W."/>
            <person name="Zhao G."/>
            <person name="Zhu H."/>
            <person name="Hu X."/>
            <person name="Ji K."/>
            <person name="Xiang X."/>
            <person name="Song Q."/>
            <person name="Yuan D."/>
            <person name="Jin S."/>
            <person name="Zhang L."/>
        </authorList>
    </citation>
    <scope>NUCLEOTIDE SEQUENCE [LARGE SCALE GENOMIC DNA]</scope>
    <source>
        <strain evidence="1">SQ_2022a</strain>
    </source>
</reference>
<comment type="caution">
    <text evidence="1">The sequence shown here is derived from an EMBL/GenBank/DDBJ whole genome shotgun (WGS) entry which is preliminary data.</text>
</comment>
<sequence>MMKLSQMTSLSGASSLESCVSEEGRAAAGAAAVSFRGRLPSLLASYGRDFGKVSGGWISGALALPAAGSWKLIPEEGYATLRSRISPMGQIGVDQLKELHFSLCRLHLVHLPQRKSFCLCKVVEPKSRITESNRVALSQVLIAEKKRSPEASPVRSTTSPPPEASPSSETSQSTFSYEQLKAHSDDPVTGIDFKRREVWAYLSDEEFQCIGGDEEAFYKLPKWKQDMQKKKFDLF</sequence>
<evidence type="ECO:0000313" key="1">
    <source>
        <dbReference type="EMBL" id="KAI7985068.1"/>
    </source>
</evidence>
<organism evidence="1 2">
    <name type="scientific">Camellia lanceoleosa</name>
    <dbReference type="NCBI Taxonomy" id="1840588"/>
    <lineage>
        <taxon>Eukaryota</taxon>
        <taxon>Viridiplantae</taxon>
        <taxon>Streptophyta</taxon>
        <taxon>Embryophyta</taxon>
        <taxon>Tracheophyta</taxon>
        <taxon>Spermatophyta</taxon>
        <taxon>Magnoliopsida</taxon>
        <taxon>eudicotyledons</taxon>
        <taxon>Gunneridae</taxon>
        <taxon>Pentapetalae</taxon>
        <taxon>asterids</taxon>
        <taxon>Ericales</taxon>
        <taxon>Theaceae</taxon>
        <taxon>Camellia</taxon>
    </lineage>
</organism>
<name>A0ACC0F9A5_9ERIC</name>
<gene>
    <name evidence="1" type="ORF">LOK49_LG14G00825</name>
</gene>
<keyword evidence="2" id="KW-1185">Reference proteome</keyword>
<proteinExistence type="predicted"/>
<accession>A0ACC0F9A5</accession>
<dbReference type="EMBL" id="CM045772">
    <property type="protein sequence ID" value="KAI7985068.1"/>
    <property type="molecule type" value="Genomic_DNA"/>
</dbReference>
<protein>
    <submittedName>
        <fullName evidence="1">Villin-2</fullName>
    </submittedName>
</protein>
<evidence type="ECO:0000313" key="2">
    <source>
        <dbReference type="Proteomes" id="UP001060215"/>
    </source>
</evidence>